<gene>
    <name evidence="2" type="ORF">Taro_015282</name>
</gene>
<protein>
    <submittedName>
        <fullName evidence="2">Uncharacterized protein</fullName>
    </submittedName>
</protein>
<reference evidence="2" key="1">
    <citation type="submission" date="2017-07" db="EMBL/GenBank/DDBJ databases">
        <title>Taro Niue Genome Assembly and Annotation.</title>
        <authorList>
            <person name="Atibalentja N."/>
            <person name="Keating K."/>
            <person name="Fields C.J."/>
        </authorList>
    </citation>
    <scope>NUCLEOTIDE SEQUENCE</scope>
    <source>
        <strain evidence="2">Niue_2</strain>
        <tissue evidence="2">Leaf</tissue>
    </source>
</reference>
<dbReference type="AlphaFoldDB" id="A0A843ULX3"/>
<feature type="region of interest" description="Disordered" evidence="1">
    <location>
        <begin position="64"/>
        <end position="113"/>
    </location>
</feature>
<evidence type="ECO:0000256" key="1">
    <source>
        <dbReference type="SAM" id="MobiDB-lite"/>
    </source>
</evidence>
<accession>A0A843ULX3</accession>
<dbReference type="PANTHER" id="PTHR33237">
    <property type="entry name" value="F2P16.13 PROTEIN-RELATED"/>
    <property type="match status" value="1"/>
</dbReference>
<feature type="compositionally biased region" description="Acidic residues" evidence="1">
    <location>
        <begin position="87"/>
        <end position="113"/>
    </location>
</feature>
<dbReference type="OrthoDB" id="755532at2759"/>
<evidence type="ECO:0000313" key="3">
    <source>
        <dbReference type="Proteomes" id="UP000652761"/>
    </source>
</evidence>
<sequence length="177" mass="19792">MAVGVFHSVTALVAACSRQVSRMSKKLLSSGSPRSIDVDRAKIAPSWAPYLSRRVSLIPFLGGGNKKASAETPKGKKKKNYQKRTLEEEEEEEEEEDYEDAEDFYGDEEREDAGEGVWKKTILMGEKCQPLDFSGVIYYDNEGRRLQELPPRSPMRSPLPSFSFPVVIASDKGVTIN</sequence>
<dbReference type="PANTHER" id="PTHR33237:SF46">
    <property type="entry name" value="OS01G0606100 PROTEIN"/>
    <property type="match status" value="1"/>
</dbReference>
<name>A0A843ULX3_COLES</name>
<dbReference type="EMBL" id="NMUH01000655">
    <property type="protein sequence ID" value="MQL82810.1"/>
    <property type="molecule type" value="Genomic_DNA"/>
</dbReference>
<comment type="caution">
    <text evidence="2">The sequence shown here is derived from an EMBL/GenBank/DDBJ whole genome shotgun (WGS) entry which is preliminary data.</text>
</comment>
<dbReference type="Proteomes" id="UP000652761">
    <property type="component" value="Unassembled WGS sequence"/>
</dbReference>
<proteinExistence type="predicted"/>
<organism evidence="2 3">
    <name type="scientific">Colocasia esculenta</name>
    <name type="common">Wild taro</name>
    <name type="synonym">Arum esculentum</name>
    <dbReference type="NCBI Taxonomy" id="4460"/>
    <lineage>
        <taxon>Eukaryota</taxon>
        <taxon>Viridiplantae</taxon>
        <taxon>Streptophyta</taxon>
        <taxon>Embryophyta</taxon>
        <taxon>Tracheophyta</taxon>
        <taxon>Spermatophyta</taxon>
        <taxon>Magnoliopsida</taxon>
        <taxon>Liliopsida</taxon>
        <taxon>Araceae</taxon>
        <taxon>Aroideae</taxon>
        <taxon>Colocasieae</taxon>
        <taxon>Colocasia</taxon>
    </lineage>
</organism>
<evidence type="ECO:0000313" key="2">
    <source>
        <dbReference type="EMBL" id="MQL82810.1"/>
    </source>
</evidence>
<keyword evidence="3" id="KW-1185">Reference proteome</keyword>